<dbReference type="Gene3D" id="2.160.10.10">
    <property type="entry name" value="Hexapeptide repeat proteins"/>
    <property type="match status" value="2"/>
</dbReference>
<organism evidence="1 2">
    <name type="scientific">Desulfocapsa sulfexigens (strain DSM 10523 / SB164P1)</name>
    <dbReference type="NCBI Taxonomy" id="1167006"/>
    <lineage>
        <taxon>Bacteria</taxon>
        <taxon>Pseudomonadati</taxon>
        <taxon>Thermodesulfobacteriota</taxon>
        <taxon>Desulfobulbia</taxon>
        <taxon>Desulfobulbales</taxon>
        <taxon>Desulfocapsaceae</taxon>
        <taxon>Desulfocapsa</taxon>
    </lineage>
</organism>
<dbReference type="STRING" id="1167006.UWK_02474"/>
<keyword evidence="2" id="KW-1185">Reference proteome</keyword>
<evidence type="ECO:0000313" key="1">
    <source>
        <dbReference type="EMBL" id="AGF79011.1"/>
    </source>
</evidence>
<dbReference type="PANTHER" id="PTHR23416:SF78">
    <property type="entry name" value="LIPOPOLYSACCHARIDE BIOSYNTHESIS O-ACETYL TRANSFERASE WBBJ-RELATED"/>
    <property type="match status" value="1"/>
</dbReference>
<dbReference type="GO" id="GO:0016740">
    <property type="term" value="F:transferase activity"/>
    <property type="evidence" value="ECO:0007669"/>
    <property type="project" value="UniProtKB-KW"/>
</dbReference>
<reference evidence="2" key="1">
    <citation type="journal article" date="2013" name="Stand. Genomic Sci.">
        <title>Complete genome sequence of Desulfocapsa sulfexigens, a marine deltaproteobacterium specialized in disproportionating inorganic sulfur compounds.</title>
        <authorList>
            <person name="Finster K.W."/>
            <person name="Kjeldsen K.U."/>
            <person name="Kube M."/>
            <person name="Reinhardt R."/>
            <person name="Mussmann M."/>
            <person name="Amann R."/>
            <person name="Schreiber L."/>
        </authorList>
    </citation>
    <scope>NUCLEOTIDE SEQUENCE [LARGE SCALE GENOMIC DNA]</scope>
    <source>
        <strain evidence="2">DSM 10523 / SB164P1</strain>
    </source>
</reference>
<dbReference type="HOGENOM" id="CLU_051638_7_0_7"/>
<dbReference type="AlphaFoldDB" id="M1PRP7"/>
<dbReference type="InterPro" id="IPR011004">
    <property type="entry name" value="Trimer_LpxA-like_sf"/>
</dbReference>
<dbReference type="PANTHER" id="PTHR23416">
    <property type="entry name" value="SIALIC ACID SYNTHASE-RELATED"/>
    <property type="match status" value="1"/>
</dbReference>
<dbReference type="OrthoDB" id="9815592at2"/>
<dbReference type="EMBL" id="CP003985">
    <property type="protein sequence ID" value="AGF79011.1"/>
    <property type="molecule type" value="Genomic_DNA"/>
</dbReference>
<accession>M1PRP7</accession>
<dbReference type="InterPro" id="IPR051159">
    <property type="entry name" value="Hexapeptide_acetyltransf"/>
</dbReference>
<dbReference type="SUPFAM" id="SSF51161">
    <property type="entry name" value="Trimeric LpxA-like enzymes"/>
    <property type="match status" value="1"/>
</dbReference>
<gene>
    <name evidence="1" type="ordered locus">UWK_02474</name>
</gene>
<sequence>MYKFLQWCPGAVGLLLRQKLYPRYLKNCGRNVLFGRFVEFANAREKITIGSGVVLNDFVCLDGGDPSDFDSPLIIEDNVFIGTGTTVKVTGGSIRIGAGTNIGSDCLVQSDLPVVFEHDVLVAAFCEIGKRDCARQQLLDHVDSDSSNLNKETSVKEGGWIGVRGKIKAGHHIGEGTIIGAHSNVVTDLADKVVAIGDPAQVLRERKEPQVIGRKS</sequence>
<dbReference type="RefSeq" id="WP_015404697.1">
    <property type="nucleotide sequence ID" value="NC_020304.1"/>
</dbReference>
<evidence type="ECO:0000313" key="2">
    <source>
        <dbReference type="Proteomes" id="UP000011721"/>
    </source>
</evidence>
<dbReference type="KEGG" id="dsf:UWK_02474"/>
<proteinExistence type="predicted"/>
<dbReference type="Proteomes" id="UP000011721">
    <property type="component" value="Chromosome"/>
</dbReference>
<name>M1PRP7_DESSD</name>
<keyword evidence="1" id="KW-0808">Transferase</keyword>
<dbReference type="eggNOG" id="COG0110">
    <property type="taxonomic scope" value="Bacteria"/>
</dbReference>
<protein>
    <submittedName>
        <fullName evidence="1">Acetyltransferase (Isoleucine patch superfamily)</fullName>
    </submittedName>
</protein>